<organism evidence="4 5">
    <name type="scientific">Chitinophaga defluvii</name>
    <dbReference type="NCBI Taxonomy" id="3163343"/>
    <lineage>
        <taxon>Bacteria</taxon>
        <taxon>Pseudomonadati</taxon>
        <taxon>Bacteroidota</taxon>
        <taxon>Chitinophagia</taxon>
        <taxon>Chitinophagales</taxon>
        <taxon>Chitinophagaceae</taxon>
        <taxon>Chitinophaga</taxon>
    </lineage>
</organism>
<dbReference type="Gene3D" id="2.60.120.1440">
    <property type="match status" value="1"/>
</dbReference>
<name>A0ABV2SY96_9BACT</name>
<dbReference type="PANTHER" id="PTHR30273">
    <property type="entry name" value="PERIPLASMIC SIGNAL SENSOR AND SIGMA FACTOR ACTIVATOR FECR-RELATED"/>
    <property type="match status" value="1"/>
</dbReference>
<feature type="domain" description="Protein FecR C-terminal" evidence="3">
    <location>
        <begin position="317"/>
        <end position="383"/>
    </location>
</feature>
<sequence length="385" mass="42352">MDIAKISLLAKKYLDGEATVAEQQILHEWYDHVNEGETEIVSTAQPETLDNVKARMFNHLRQEIVQSKSTTRIQDKTVPVRMLPTPKRWIPWAAAAIILLSAGGLWLFQSRQQAEPIKAAVIAPGTNKARLTLANGDVVELNESAEGTIAEEAGTQVSKQRAALIYHAGTAAGKAAMNMLTVPRGGNYQVVLPDGTKVWLNAASELKYPTAFTGKERIVSITGEGYFEVAKDAAKPFIVKTNHLQVEVLGTQFNMKAYADEQTIKTTLLEGSVKLVTSSGSSMLSPGQQAQLETDGGIKIVPVTDASQVIAWKNGFFSFRKADISTIMREISRWYDVDIKYEGAITTRRFTGKVLRSYNLSETLTILEASDLHFRLEGKQITVLP</sequence>
<feature type="transmembrane region" description="Helical" evidence="1">
    <location>
        <begin position="89"/>
        <end position="108"/>
    </location>
</feature>
<keyword evidence="1" id="KW-0472">Membrane</keyword>
<gene>
    <name evidence="4" type="ORF">ABR189_00125</name>
</gene>
<dbReference type="Pfam" id="PF16344">
    <property type="entry name" value="FecR_C"/>
    <property type="match status" value="1"/>
</dbReference>
<dbReference type="PANTHER" id="PTHR30273:SF2">
    <property type="entry name" value="PROTEIN FECR"/>
    <property type="match status" value="1"/>
</dbReference>
<keyword evidence="1" id="KW-1133">Transmembrane helix</keyword>
<protein>
    <submittedName>
        <fullName evidence="4">FecR domain-containing protein</fullName>
    </submittedName>
</protein>
<dbReference type="EMBL" id="JBEXAC010000001">
    <property type="protein sequence ID" value="MET6995746.1"/>
    <property type="molecule type" value="Genomic_DNA"/>
</dbReference>
<dbReference type="Gene3D" id="3.55.50.30">
    <property type="match status" value="1"/>
</dbReference>
<keyword evidence="1" id="KW-0812">Transmembrane</keyword>
<reference evidence="4 5" key="1">
    <citation type="submission" date="2024-06" db="EMBL/GenBank/DDBJ databases">
        <title>Chitinophaga defluvii sp. nov., isolated from municipal sewage.</title>
        <authorList>
            <person name="Zhang L."/>
        </authorList>
    </citation>
    <scope>NUCLEOTIDE SEQUENCE [LARGE SCALE GENOMIC DNA]</scope>
    <source>
        <strain evidence="4 5">H8</strain>
    </source>
</reference>
<evidence type="ECO:0000256" key="1">
    <source>
        <dbReference type="SAM" id="Phobius"/>
    </source>
</evidence>
<dbReference type="InterPro" id="IPR032508">
    <property type="entry name" value="FecR_C"/>
</dbReference>
<dbReference type="RefSeq" id="WP_354658395.1">
    <property type="nucleotide sequence ID" value="NZ_JBEXAC010000001.1"/>
</dbReference>
<evidence type="ECO:0000313" key="4">
    <source>
        <dbReference type="EMBL" id="MET6995746.1"/>
    </source>
</evidence>
<dbReference type="InterPro" id="IPR012373">
    <property type="entry name" value="Ferrdict_sens_TM"/>
</dbReference>
<dbReference type="InterPro" id="IPR006860">
    <property type="entry name" value="FecR"/>
</dbReference>
<dbReference type="PIRSF" id="PIRSF018266">
    <property type="entry name" value="FecR"/>
    <property type="match status" value="1"/>
</dbReference>
<dbReference type="Pfam" id="PF04773">
    <property type="entry name" value="FecR"/>
    <property type="match status" value="1"/>
</dbReference>
<comment type="caution">
    <text evidence="4">The sequence shown here is derived from an EMBL/GenBank/DDBJ whole genome shotgun (WGS) entry which is preliminary data.</text>
</comment>
<keyword evidence="5" id="KW-1185">Reference proteome</keyword>
<feature type="domain" description="FecR protein" evidence="2">
    <location>
        <begin position="182"/>
        <end position="274"/>
    </location>
</feature>
<evidence type="ECO:0000313" key="5">
    <source>
        <dbReference type="Proteomes" id="UP001549749"/>
    </source>
</evidence>
<proteinExistence type="predicted"/>
<evidence type="ECO:0000259" key="3">
    <source>
        <dbReference type="Pfam" id="PF16344"/>
    </source>
</evidence>
<dbReference type="Proteomes" id="UP001549749">
    <property type="component" value="Unassembled WGS sequence"/>
</dbReference>
<evidence type="ECO:0000259" key="2">
    <source>
        <dbReference type="Pfam" id="PF04773"/>
    </source>
</evidence>
<accession>A0ABV2SY96</accession>